<evidence type="ECO:0000313" key="1">
    <source>
        <dbReference type="EMBL" id="GGG85436.1"/>
    </source>
</evidence>
<keyword evidence="2" id="KW-1185">Reference proteome</keyword>
<comment type="caution">
    <text evidence="1">The sequence shown here is derived from an EMBL/GenBank/DDBJ whole genome shotgun (WGS) entry which is preliminary data.</text>
</comment>
<sequence length="80" mass="9020">MRWVGPKSTVLQTLEMLDNFIIYTGSRYGGAQLREWLKPPVSRLVPFLKGLHVSLGKDEREVTPRGAVGLIISDQLQIEL</sequence>
<organism evidence="1 2">
    <name type="scientific">Salipiger pallidus</name>
    <dbReference type="NCBI Taxonomy" id="1775170"/>
    <lineage>
        <taxon>Bacteria</taxon>
        <taxon>Pseudomonadati</taxon>
        <taxon>Pseudomonadota</taxon>
        <taxon>Alphaproteobacteria</taxon>
        <taxon>Rhodobacterales</taxon>
        <taxon>Roseobacteraceae</taxon>
        <taxon>Salipiger</taxon>
    </lineage>
</organism>
<proteinExistence type="predicted"/>
<gene>
    <name evidence="1" type="ORF">GCM10011415_39600</name>
</gene>
<reference evidence="1" key="2">
    <citation type="submission" date="2020-09" db="EMBL/GenBank/DDBJ databases">
        <authorList>
            <person name="Sun Q."/>
            <person name="Zhou Y."/>
        </authorList>
    </citation>
    <scope>NUCLEOTIDE SEQUENCE</scope>
    <source>
        <strain evidence="1">CGMCC 1.15762</strain>
    </source>
</reference>
<name>A0A8J2ZP02_9RHOB</name>
<dbReference type="AlphaFoldDB" id="A0A8J2ZP02"/>
<evidence type="ECO:0000313" key="2">
    <source>
        <dbReference type="Proteomes" id="UP000617145"/>
    </source>
</evidence>
<reference evidence="1" key="1">
    <citation type="journal article" date="2014" name="Int. J. Syst. Evol. Microbiol.">
        <title>Complete genome sequence of Corynebacterium casei LMG S-19264T (=DSM 44701T), isolated from a smear-ripened cheese.</title>
        <authorList>
            <consortium name="US DOE Joint Genome Institute (JGI-PGF)"/>
            <person name="Walter F."/>
            <person name="Albersmeier A."/>
            <person name="Kalinowski J."/>
            <person name="Ruckert C."/>
        </authorList>
    </citation>
    <scope>NUCLEOTIDE SEQUENCE</scope>
    <source>
        <strain evidence="1">CGMCC 1.15762</strain>
    </source>
</reference>
<dbReference type="EMBL" id="BMJV01000011">
    <property type="protein sequence ID" value="GGG85436.1"/>
    <property type="molecule type" value="Genomic_DNA"/>
</dbReference>
<dbReference type="Proteomes" id="UP000617145">
    <property type="component" value="Unassembled WGS sequence"/>
</dbReference>
<protein>
    <submittedName>
        <fullName evidence="1">Uncharacterized protein</fullName>
    </submittedName>
</protein>
<accession>A0A8J2ZP02</accession>